<proteinExistence type="inferred from homology"/>
<dbReference type="PROSITE" id="PS00210">
    <property type="entry name" value="HEMOCYANIN_2"/>
    <property type="match status" value="1"/>
</dbReference>
<dbReference type="InterPro" id="IPR002227">
    <property type="entry name" value="Tyrosinase_Cu-bd"/>
</dbReference>
<dbReference type="GO" id="GO:0004097">
    <property type="term" value="F:catechol oxidase activity"/>
    <property type="evidence" value="ECO:0007669"/>
    <property type="project" value="InterPro"/>
</dbReference>
<dbReference type="PROSITE" id="PS00498">
    <property type="entry name" value="TYROSINASE_2"/>
    <property type="match status" value="1"/>
</dbReference>
<keyword evidence="3" id="KW-0479">Metal-binding</keyword>
<comment type="cofactor">
    <cofactor evidence="1">
        <name>Cu(2+)</name>
        <dbReference type="ChEBI" id="CHEBI:29036"/>
    </cofactor>
</comment>
<evidence type="ECO:0000256" key="1">
    <source>
        <dbReference type="ARBA" id="ARBA00001973"/>
    </source>
</evidence>
<keyword evidence="9" id="KW-1185">Reference proteome</keyword>
<dbReference type="RefSeq" id="WP_194446787.1">
    <property type="nucleotide sequence ID" value="NZ_CP063849.1"/>
</dbReference>
<dbReference type="KEGG" id="pfer:IRI77_19980"/>
<comment type="similarity">
    <text evidence="2">Belongs to the tyrosinase family.</text>
</comment>
<organism evidence="8 9">
    <name type="scientific">Paludibaculum fermentans</name>
    <dbReference type="NCBI Taxonomy" id="1473598"/>
    <lineage>
        <taxon>Bacteria</taxon>
        <taxon>Pseudomonadati</taxon>
        <taxon>Acidobacteriota</taxon>
        <taxon>Terriglobia</taxon>
        <taxon>Bryobacterales</taxon>
        <taxon>Bryobacteraceae</taxon>
        <taxon>Paludibaculum</taxon>
    </lineage>
</organism>
<dbReference type="Pfam" id="PF12142">
    <property type="entry name" value="PPO1_DWL"/>
    <property type="match status" value="1"/>
</dbReference>
<sequence>MIGRRAFLGAAAWSAAQVRLSAKPPEVCLEPGLAPSPPEGRARSYKSPPKLAVLQRRLASELGDQDKQYLTDLRTAYQRWHDCQDARGRCSTAALHGHACKILGVHDNWAFLPWHRAFLHFHERILAKLLGKPDFRLPVWDWENVQTIPDIYANGAQVMRGEANWNDPPKIQEAANRDGVRAWLGNPSFAEFCGGPKTAGAAADGPHIRIHTAVGGDLGNLETAARDPLFFAHHANVDRLWEQWRSFYQSQPDPALQKNWDEQVFGFYDENANHVRVKAKDFLSTEKLGYTYKPPSLDLFRSVVTQLRVSDGSLELPPAVARVIAQAASGISVLSNSIDTVTIPPAWLEALSPLEVTVQVPDAHPGFLYQVAIKPANGNADPIILGAFSVFACADSAPQTLQIALPFKLATLRAFAQPELKLDWKTLRLVYRPSGAPANSKWTDLVLIGASLRINSSFASSIL</sequence>
<feature type="domain" description="Tyrosinase copper-binding" evidence="6">
    <location>
        <begin position="106"/>
        <end position="123"/>
    </location>
</feature>
<protein>
    <submittedName>
        <fullName evidence="8">Tyrosinase family protein</fullName>
    </submittedName>
</protein>
<dbReference type="Proteomes" id="UP000593892">
    <property type="component" value="Chromosome"/>
</dbReference>
<dbReference type="Gene3D" id="1.10.1280.10">
    <property type="entry name" value="Di-copper center containing domain from catechol oxidase"/>
    <property type="match status" value="2"/>
</dbReference>
<evidence type="ECO:0000256" key="4">
    <source>
        <dbReference type="ARBA" id="ARBA00023002"/>
    </source>
</evidence>
<evidence type="ECO:0000259" key="7">
    <source>
        <dbReference type="PROSITE" id="PS00498"/>
    </source>
</evidence>
<evidence type="ECO:0000259" key="6">
    <source>
        <dbReference type="PROSITE" id="PS00497"/>
    </source>
</evidence>
<dbReference type="EMBL" id="CP063849">
    <property type="protein sequence ID" value="QOY85117.1"/>
    <property type="molecule type" value="Genomic_DNA"/>
</dbReference>
<accession>A0A7S7SGR7</accession>
<evidence type="ECO:0000256" key="2">
    <source>
        <dbReference type="ARBA" id="ARBA00009928"/>
    </source>
</evidence>
<dbReference type="AlphaFoldDB" id="A0A7S7SGR7"/>
<dbReference type="GO" id="GO:0046872">
    <property type="term" value="F:metal ion binding"/>
    <property type="evidence" value="ECO:0007669"/>
    <property type="project" value="UniProtKB-KW"/>
</dbReference>
<reference evidence="8 9" key="1">
    <citation type="submission" date="2020-10" db="EMBL/GenBank/DDBJ databases">
        <title>Complete genome sequence of Paludibaculum fermentans P105T, a facultatively anaerobic acidobacterium capable of dissimilatory Fe(III) reduction.</title>
        <authorList>
            <person name="Dedysh S.N."/>
            <person name="Beletsky A.V."/>
            <person name="Kulichevskaya I.S."/>
            <person name="Mardanov A.V."/>
            <person name="Ravin N.V."/>
        </authorList>
    </citation>
    <scope>NUCLEOTIDE SEQUENCE [LARGE SCALE GENOMIC DNA]</scope>
    <source>
        <strain evidence="8 9">P105</strain>
    </source>
</reference>
<dbReference type="PANTHER" id="PTHR11474">
    <property type="entry name" value="TYROSINASE FAMILY MEMBER"/>
    <property type="match status" value="1"/>
</dbReference>
<evidence type="ECO:0000256" key="3">
    <source>
        <dbReference type="ARBA" id="ARBA00022723"/>
    </source>
</evidence>
<dbReference type="PROSITE" id="PS00497">
    <property type="entry name" value="TYROSINASE_1"/>
    <property type="match status" value="1"/>
</dbReference>
<keyword evidence="4" id="KW-0560">Oxidoreductase</keyword>
<gene>
    <name evidence="8" type="ORF">IRI77_19980</name>
</gene>
<dbReference type="InterPro" id="IPR013788">
    <property type="entry name" value="Hemocyanin/hexamerin"/>
</dbReference>
<evidence type="ECO:0000313" key="8">
    <source>
        <dbReference type="EMBL" id="QOY85117.1"/>
    </source>
</evidence>
<name>A0A7S7SGR7_PALFE</name>
<dbReference type="Pfam" id="PF00264">
    <property type="entry name" value="Tyrosinase"/>
    <property type="match status" value="2"/>
</dbReference>
<dbReference type="InterPro" id="IPR022739">
    <property type="entry name" value="Polyphenol_oxidase_cen"/>
</dbReference>
<dbReference type="InterPro" id="IPR050316">
    <property type="entry name" value="Tyrosinase/Hemocyanin"/>
</dbReference>
<dbReference type="PANTHER" id="PTHR11474:SF76">
    <property type="entry name" value="SHKT DOMAIN-CONTAINING PROTEIN"/>
    <property type="match status" value="1"/>
</dbReference>
<feature type="domain" description="Tyrosinase copper-binding" evidence="7">
    <location>
        <begin position="227"/>
        <end position="238"/>
    </location>
</feature>
<dbReference type="SUPFAM" id="SSF48056">
    <property type="entry name" value="Di-copper centre-containing domain"/>
    <property type="match status" value="1"/>
</dbReference>
<dbReference type="PRINTS" id="PR00092">
    <property type="entry name" value="TYROSINASE"/>
</dbReference>
<dbReference type="InterPro" id="IPR008922">
    <property type="entry name" value="Di-copper_centre_dom_sf"/>
</dbReference>
<evidence type="ECO:0000313" key="9">
    <source>
        <dbReference type="Proteomes" id="UP000593892"/>
    </source>
</evidence>
<keyword evidence="5" id="KW-0186">Copper</keyword>
<evidence type="ECO:0000256" key="5">
    <source>
        <dbReference type="ARBA" id="ARBA00023008"/>
    </source>
</evidence>